<dbReference type="AlphaFoldDB" id="A0A1H7SBJ1"/>
<evidence type="ECO:0000313" key="1">
    <source>
        <dbReference type="EMBL" id="SEL69990.1"/>
    </source>
</evidence>
<accession>A0A1H7SBJ1</accession>
<name>A0A1H7SBJ1_HALLR</name>
<dbReference type="Pfam" id="PF10604">
    <property type="entry name" value="Polyketide_cyc2"/>
    <property type="match status" value="1"/>
</dbReference>
<dbReference type="Proteomes" id="UP000183894">
    <property type="component" value="Unassembled WGS sequence"/>
</dbReference>
<dbReference type="RefSeq" id="WP_074795250.1">
    <property type="nucleotide sequence ID" value="NZ_FOAD01000007.1"/>
</dbReference>
<dbReference type="EMBL" id="FOAD01000007">
    <property type="protein sequence ID" value="SEL69990.1"/>
    <property type="molecule type" value="Genomic_DNA"/>
</dbReference>
<organism evidence="1 2">
    <name type="scientific">Haloferax larsenii</name>
    <dbReference type="NCBI Taxonomy" id="302484"/>
    <lineage>
        <taxon>Archaea</taxon>
        <taxon>Methanobacteriati</taxon>
        <taxon>Methanobacteriota</taxon>
        <taxon>Stenosarchaea group</taxon>
        <taxon>Halobacteria</taxon>
        <taxon>Halobacteriales</taxon>
        <taxon>Haloferacaceae</taxon>
        <taxon>Haloferax</taxon>
    </lineage>
</organism>
<dbReference type="InterPro" id="IPR019587">
    <property type="entry name" value="Polyketide_cyclase/dehydratase"/>
</dbReference>
<dbReference type="OrthoDB" id="10357at2157"/>
<sequence length="159" mass="18301">MPVYQRRTRVDAPLEAVWEFHSDISGLEALTPGWMYLEIEGVRGPDGEETPDELVAGTEIEMSMRPFGVGPRQRWTSRILDRDEGETTAWFRDDMVGGPFSRWVHTHRFTADGDETLVEDRVEYQLPFGPLGRVAGVFGGFGFEPMFRDRHRRTKQLLE</sequence>
<evidence type="ECO:0000313" key="2">
    <source>
        <dbReference type="Proteomes" id="UP000183894"/>
    </source>
</evidence>
<gene>
    <name evidence="1" type="ORF">SAMN04488691_10716</name>
</gene>
<protein>
    <submittedName>
        <fullName evidence="1">Ligand-binding SRPBCC domain-containing protein</fullName>
    </submittedName>
</protein>
<dbReference type="SUPFAM" id="SSF55961">
    <property type="entry name" value="Bet v1-like"/>
    <property type="match status" value="1"/>
</dbReference>
<proteinExistence type="predicted"/>
<dbReference type="CDD" id="cd07820">
    <property type="entry name" value="SRPBCC_3"/>
    <property type="match status" value="1"/>
</dbReference>
<dbReference type="Gene3D" id="3.30.530.20">
    <property type="match status" value="1"/>
</dbReference>
<reference evidence="1 2" key="1">
    <citation type="submission" date="2016-10" db="EMBL/GenBank/DDBJ databases">
        <authorList>
            <person name="de Groot N.N."/>
        </authorList>
    </citation>
    <scope>NUCLEOTIDE SEQUENCE [LARGE SCALE GENOMIC DNA]</scope>
    <source>
        <strain evidence="1 2">CDM_5</strain>
    </source>
</reference>
<dbReference type="InterPro" id="IPR023393">
    <property type="entry name" value="START-like_dom_sf"/>
</dbReference>